<dbReference type="RefSeq" id="WP_258384916.1">
    <property type="nucleotide sequence ID" value="NZ_CP091430.1"/>
</dbReference>
<evidence type="ECO:0000259" key="3">
    <source>
        <dbReference type="Pfam" id="PF22725"/>
    </source>
</evidence>
<feature type="domain" description="Gfo/Idh/MocA-like oxidoreductase N-terminal" evidence="2">
    <location>
        <begin position="4"/>
        <end position="126"/>
    </location>
</feature>
<evidence type="ECO:0000256" key="1">
    <source>
        <dbReference type="ARBA" id="ARBA00023002"/>
    </source>
</evidence>
<accession>A0ABY5S948</accession>
<reference evidence="4" key="1">
    <citation type="submission" date="2022-01" db="EMBL/GenBank/DDBJ databases">
        <title>Paenibacillus spongiae sp. nov., isolated from marine sponge.</title>
        <authorList>
            <person name="Li Z."/>
            <person name="Zhang M."/>
        </authorList>
    </citation>
    <scope>NUCLEOTIDE SEQUENCE</scope>
    <source>
        <strain evidence="4">PHS-Z3</strain>
    </source>
</reference>
<dbReference type="EMBL" id="CP091430">
    <property type="protein sequence ID" value="UVI28828.1"/>
    <property type="molecule type" value="Genomic_DNA"/>
</dbReference>
<dbReference type="PANTHER" id="PTHR43818">
    <property type="entry name" value="BCDNA.GH03377"/>
    <property type="match status" value="1"/>
</dbReference>
<evidence type="ECO:0000259" key="2">
    <source>
        <dbReference type="Pfam" id="PF01408"/>
    </source>
</evidence>
<organism evidence="4 5">
    <name type="scientific">Paenibacillus spongiae</name>
    <dbReference type="NCBI Taxonomy" id="2909671"/>
    <lineage>
        <taxon>Bacteria</taxon>
        <taxon>Bacillati</taxon>
        <taxon>Bacillota</taxon>
        <taxon>Bacilli</taxon>
        <taxon>Bacillales</taxon>
        <taxon>Paenibacillaceae</taxon>
        <taxon>Paenibacillus</taxon>
    </lineage>
</organism>
<dbReference type="SUPFAM" id="SSF51735">
    <property type="entry name" value="NAD(P)-binding Rossmann-fold domains"/>
    <property type="match status" value="1"/>
</dbReference>
<dbReference type="InterPro" id="IPR000683">
    <property type="entry name" value="Gfo/Idh/MocA-like_OxRdtase_N"/>
</dbReference>
<gene>
    <name evidence="4" type="ORF">L1F29_25810</name>
</gene>
<keyword evidence="5" id="KW-1185">Reference proteome</keyword>
<name>A0ABY5S948_9BACL</name>
<dbReference type="SUPFAM" id="SSF55347">
    <property type="entry name" value="Glyceraldehyde-3-phosphate dehydrogenase-like, C-terminal domain"/>
    <property type="match status" value="1"/>
</dbReference>
<proteinExistence type="predicted"/>
<dbReference type="Gene3D" id="3.30.360.10">
    <property type="entry name" value="Dihydrodipicolinate Reductase, domain 2"/>
    <property type="match status" value="1"/>
</dbReference>
<evidence type="ECO:0000313" key="4">
    <source>
        <dbReference type="EMBL" id="UVI28828.1"/>
    </source>
</evidence>
<dbReference type="InterPro" id="IPR055170">
    <property type="entry name" value="GFO_IDH_MocA-like_dom"/>
</dbReference>
<evidence type="ECO:0000313" key="5">
    <source>
        <dbReference type="Proteomes" id="UP001057877"/>
    </source>
</evidence>
<dbReference type="Pfam" id="PF22725">
    <property type="entry name" value="GFO_IDH_MocA_C3"/>
    <property type="match status" value="1"/>
</dbReference>
<dbReference type="PANTHER" id="PTHR43818:SF11">
    <property type="entry name" value="BCDNA.GH03377"/>
    <property type="match status" value="1"/>
</dbReference>
<dbReference type="InterPro" id="IPR050463">
    <property type="entry name" value="Gfo/Idh/MocA_oxidrdct_glycsds"/>
</dbReference>
<dbReference type="Pfam" id="PF01408">
    <property type="entry name" value="GFO_IDH_MocA"/>
    <property type="match status" value="1"/>
</dbReference>
<dbReference type="Gene3D" id="3.40.50.720">
    <property type="entry name" value="NAD(P)-binding Rossmann-like Domain"/>
    <property type="match status" value="1"/>
</dbReference>
<feature type="domain" description="GFO/IDH/MocA-like oxidoreductase" evidence="3">
    <location>
        <begin position="134"/>
        <end position="271"/>
    </location>
</feature>
<protein>
    <submittedName>
        <fullName evidence="4">Gfo/Idh/MocA family oxidoreductase</fullName>
    </submittedName>
</protein>
<keyword evidence="1" id="KW-0560">Oxidoreductase</keyword>
<dbReference type="InterPro" id="IPR036291">
    <property type="entry name" value="NAD(P)-bd_dom_sf"/>
</dbReference>
<sequence>MREINIGVIGLGEMARHHIRQLLLVPGVRIAAVCDIHSKAVQEVGDQLGIPASKRYEAYESLIGDTQIDGVLSVTPNDKHAMIIEACIHAGKPLFTEKPLTRTYEEAVRVLELYRRKKPIPCMVNFLWRNTPAFQYTKKMIQEGRIGRINHFFVQYLQGWGSSGYHTPFIWRFDEKITGTGTLGDLGSHMIDLAQYMIEDDITDIQAMLTTIVPERLDPETGALKQVTVDDFACFNARFTQGAVGVFQTSRNAIGADNQHEISLYGEEGSLHVSPANNQVVWHRLKEGGEETVTETIEVPAEEGLNPWQTFADLIRGDAAANYATLEDGFTNQLHMEAIVRSARNRSMIEVASLESYK</sequence>
<dbReference type="Proteomes" id="UP001057877">
    <property type="component" value="Chromosome"/>
</dbReference>